<evidence type="ECO:0000256" key="1">
    <source>
        <dbReference type="SAM" id="Phobius"/>
    </source>
</evidence>
<reference evidence="2" key="1">
    <citation type="submission" date="2020-02" db="EMBL/GenBank/DDBJ databases">
        <authorList>
            <person name="Meier V. D."/>
        </authorList>
    </citation>
    <scope>NUCLEOTIDE SEQUENCE</scope>
    <source>
        <strain evidence="2">AVDCRST_MAG40</strain>
    </source>
</reference>
<protein>
    <submittedName>
        <fullName evidence="2">Uncharacterized protein</fullName>
    </submittedName>
</protein>
<keyword evidence="1" id="KW-0472">Membrane</keyword>
<keyword evidence="1" id="KW-1133">Transmembrane helix</keyword>
<proteinExistence type="predicted"/>
<organism evidence="2">
    <name type="scientific">uncultured Gemmatimonadaceae bacterium</name>
    <dbReference type="NCBI Taxonomy" id="246130"/>
    <lineage>
        <taxon>Bacteria</taxon>
        <taxon>Pseudomonadati</taxon>
        <taxon>Gemmatimonadota</taxon>
        <taxon>Gemmatimonadia</taxon>
        <taxon>Gemmatimonadales</taxon>
        <taxon>Gemmatimonadaceae</taxon>
        <taxon>environmental samples</taxon>
    </lineage>
</organism>
<accession>A0A6J4L8R6</accession>
<feature type="transmembrane region" description="Helical" evidence="1">
    <location>
        <begin position="28"/>
        <end position="47"/>
    </location>
</feature>
<keyword evidence="1" id="KW-0812">Transmembrane</keyword>
<dbReference type="EMBL" id="CADCTX010000517">
    <property type="protein sequence ID" value="CAA9325353.1"/>
    <property type="molecule type" value="Genomic_DNA"/>
</dbReference>
<sequence length="119" mass="10935">VPAALVTASGATAVAVAGAPLAVAAGLALAGAGVALLYPVTITDLVGTPGLAPGQAVSLGALASGAAVLSAPAALAAVSAEVDLRTAFLVTLPLLALLVAIPGPAARGVRGTRATVPAG</sequence>
<feature type="non-terminal residue" evidence="2">
    <location>
        <position position="1"/>
    </location>
</feature>
<dbReference type="AlphaFoldDB" id="A0A6J4L8R6"/>
<gene>
    <name evidence="2" type="ORF">AVDCRST_MAG40-1664</name>
</gene>
<name>A0A6J4L8R6_9BACT</name>
<feature type="transmembrane region" description="Helical" evidence="1">
    <location>
        <begin position="86"/>
        <end position="105"/>
    </location>
</feature>
<feature type="transmembrane region" description="Helical" evidence="1">
    <location>
        <begin position="59"/>
        <end position="80"/>
    </location>
</feature>
<evidence type="ECO:0000313" key="2">
    <source>
        <dbReference type="EMBL" id="CAA9325353.1"/>
    </source>
</evidence>